<organism evidence="3 4">
    <name type="scientific">Araneus ventricosus</name>
    <name type="common">Orbweaver spider</name>
    <name type="synonym">Epeira ventricosa</name>
    <dbReference type="NCBI Taxonomy" id="182803"/>
    <lineage>
        <taxon>Eukaryota</taxon>
        <taxon>Metazoa</taxon>
        <taxon>Ecdysozoa</taxon>
        <taxon>Arthropoda</taxon>
        <taxon>Chelicerata</taxon>
        <taxon>Arachnida</taxon>
        <taxon>Araneae</taxon>
        <taxon>Araneomorphae</taxon>
        <taxon>Entelegynae</taxon>
        <taxon>Araneoidea</taxon>
        <taxon>Araneidae</taxon>
        <taxon>Araneus</taxon>
    </lineage>
</organism>
<dbReference type="GO" id="GO:0003924">
    <property type="term" value="F:GTPase activity"/>
    <property type="evidence" value="ECO:0007669"/>
    <property type="project" value="InterPro"/>
</dbReference>
<dbReference type="GO" id="GO:0035006">
    <property type="term" value="P:melanization defense response"/>
    <property type="evidence" value="ECO:0007669"/>
    <property type="project" value="UniProtKB-ARBA"/>
</dbReference>
<keyword evidence="2" id="KW-0342">GTP-binding</keyword>
<protein>
    <submittedName>
        <fullName evidence="3">Uncharacterized protein</fullName>
    </submittedName>
</protein>
<gene>
    <name evidence="3" type="ORF">AVEN_157162_1</name>
</gene>
<proteinExistence type="predicted"/>
<comment type="caution">
    <text evidence="3">The sequence shown here is derived from an EMBL/GenBank/DDBJ whole genome shotgun (WGS) entry which is preliminary data.</text>
</comment>
<name>A0A4Y2KPR1_ARAVE</name>
<evidence type="ECO:0000256" key="2">
    <source>
        <dbReference type="ARBA" id="ARBA00023134"/>
    </source>
</evidence>
<dbReference type="SMART" id="SM00175">
    <property type="entry name" value="RAB"/>
    <property type="match status" value="1"/>
</dbReference>
<evidence type="ECO:0000313" key="3">
    <source>
        <dbReference type="EMBL" id="GBN04172.1"/>
    </source>
</evidence>
<dbReference type="PROSITE" id="PS51419">
    <property type="entry name" value="RAB"/>
    <property type="match status" value="1"/>
</dbReference>
<dbReference type="SMART" id="SM00174">
    <property type="entry name" value="RHO"/>
    <property type="match status" value="1"/>
</dbReference>
<dbReference type="SUPFAM" id="SSF52540">
    <property type="entry name" value="P-loop containing nucleoside triphosphate hydrolases"/>
    <property type="match status" value="1"/>
</dbReference>
<dbReference type="OrthoDB" id="25896at2759"/>
<dbReference type="Proteomes" id="UP000499080">
    <property type="component" value="Unassembled WGS sequence"/>
</dbReference>
<keyword evidence="4" id="KW-1185">Reference proteome</keyword>
<sequence>MESPPQLDEAAVKVVVIGEPRCGKTRFIRAYYDHHFPDVNYSYNGVRVYPCKFEATNEMRRVSIFEIPSDPDFLPEERIPNYEEADVIVFMYAIDDPLSLKMLTEKWILEANSTIASHRKPVVFVGAKKDLQEDQQVIQRLALEKKSPLTLQQGRELFDKVPGEAVIVECSANDLELVEFAFNTIFAIVLMNE</sequence>
<dbReference type="InterPro" id="IPR001806">
    <property type="entry name" value="Small_GTPase"/>
</dbReference>
<dbReference type="Pfam" id="PF00071">
    <property type="entry name" value="Ras"/>
    <property type="match status" value="1"/>
</dbReference>
<dbReference type="InterPro" id="IPR003578">
    <property type="entry name" value="Small_GTPase_Rho"/>
</dbReference>
<evidence type="ECO:0000313" key="4">
    <source>
        <dbReference type="Proteomes" id="UP000499080"/>
    </source>
</evidence>
<reference evidence="3 4" key="1">
    <citation type="journal article" date="2019" name="Sci. Rep.">
        <title>Orb-weaving spider Araneus ventricosus genome elucidates the spidroin gene catalogue.</title>
        <authorList>
            <person name="Kono N."/>
            <person name="Nakamura H."/>
            <person name="Ohtoshi R."/>
            <person name="Moran D.A.P."/>
            <person name="Shinohara A."/>
            <person name="Yoshida Y."/>
            <person name="Fujiwara M."/>
            <person name="Mori M."/>
            <person name="Tomita M."/>
            <person name="Arakawa K."/>
        </authorList>
    </citation>
    <scope>NUCLEOTIDE SEQUENCE [LARGE SCALE GENOMIC DNA]</scope>
</reference>
<dbReference type="Gene3D" id="3.40.50.300">
    <property type="entry name" value="P-loop containing nucleotide triphosphate hydrolases"/>
    <property type="match status" value="1"/>
</dbReference>
<dbReference type="GO" id="GO:0003006">
    <property type="term" value="P:developmental process involved in reproduction"/>
    <property type="evidence" value="ECO:0007669"/>
    <property type="project" value="UniProtKB-ARBA"/>
</dbReference>
<dbReference type="GO" id="GO:0007264">
    <property type="term" value="P:small GTPase-mediated signal transduction"/>
    <property type="evidence" value="ECO:0007669"/>
    <property type="project" value="InterPro"/>
</dbReference>
<dbReference type="AlphaFoldDB" id="A0A4Y2KPR1"/>
<dbReference type="PANTHER" id="PTHR24072">
    <property type="entry name" value="RHO FAMILY GTPASE"/>
    <property type="match status" value="1"/>
</dbReference>
<dbReference type="GO" id="GO:0022412">
    <property type="term" value="P:cellular process involved in reproduction in multicellular organism"/>
    <property type="evidence" value="ECO:0007669"/>
    <property type="project" value="UniProtKB-ARBA"/>
</dbReference>
<dbReference type="GO" id="GO:0005525">
    <property type="term" value="F:GTP binding"/>
    <property type="evidence" value="ECO:0007669"/>
    <property type="project" value="UniProtKB-KW"/>
</dbReference>
<evidence type="ECO:0000256" key="1">
    <source>
        <dbReference type="ARBA" id="ARBA00022741"/>
    </source>
</evidence>
<dbReference type="GO" id="GO:0001667">
    <property type="term" value="P:ameboidal-type cell migration"/>
    <property type="evidence" value="ECO:0007669"/>
    <property type="project" value="UniProtKB-ARBA"/>
</dbReference>
<keyword evidence="1" id="KW-0547">Nucleotide-binding</keyword>
<dbReference type="PRINTS" id="PR00449">
    <property type="entry name" value="RASTRNSFRMNG"/>
</dbReference>
<dbReference type="GO" id="GO:0035099">
    <property type="term" value="P:hemocyte migration"/>
    <property type="evidence" value="ECO:0007669"/>
    <property type="project" value="UniProtKB-ARBA"/>
</dbReference>
<dbReference type="InterPro" id="IPR027417">
    <property type="entry name" value="P-loop_NTPase"/>
</dbReference>
<accession>A0A4Y2KPR1</accession>
<dbReference type="EMBL" id="BGPR01004862">
    <property type="protein sequence ID" value="GBN04172.1"/>
    <property type="molecule type" value="Genomic_DNA"/>
</dbReference>